<evidence type="ECO:0000313" key="2">
    <source>
        <dbReference type="Proteomes" id="UP000887574"/>
    </source>
</evidence>
<evidence type="ECO:0000313" key="3">
    <source>
        <dbReference type="WBParaSite" id="jg18075"/>
    </source>
</evidence>
<feature type="transmembrane region" description="Helical" evidence="1">
    <location>
        <begin position="104"/>
        <end position="122"/>
    </location>
</feature>
<evidence type="ECO:0000256" key="1">
    <source>
        <dbReference type="SAM" id="Phobius"/>
    </source>
</evidence>
<keyword evidence="1" id="KW-1133">Transmembrane helix</keyword>
<protein>
    <submittedName>
        <fullName evidence="3">Uncharacterized protein</fullName>
    </submittedName>
</protein>
<dbReference type="Proteomes" id="UP000887574">
    <property type="component" value="Unplaced"/>
</dbReference>
<reference evidence="3" key="1">
    <citation type="submission" date="2022-11" db="UniProtKB">
        <authorList>
            <consortium name="WormBaseParasite"/>
        </authorList>
    </citation>
    <scope>IDENTIFICATION</scope>
</reference>
<sequence>MDPIRYRKTTGAIPDLIPTLIRHGSVVVNTGIAFSVPSWKKVKIVNSSHNLEWVLMNEKILGQGNHEELKLELKNLSDGNRPILAGTILAQAIFQSVDLNPEKILLSILNCDAFNMLAWFAFAFQTFHVPNRVLVPAETSMVLNVCMFFTGLPPAIPTGSYAVLNGLLELEMRVTVFNSRQTSVYVQGLIATLQVFPIKNIHGVLV</sequence>
<dbReference type="AlphaFoldDB" id="A0A915DCU2"/>
<keyword evidence="1" id="KW-0812">Transmembrane</keyword>
<keyword evidence="1" id="KW-0472">Membrane</keyword>
<organism evidence="2 3">
    <name type="scientific">Ditylenchus dipsaci</name>
    <dbReference type="NCBI Taxonomy" id="166011"/>
    <lineage>
        <taxon>Eukaryota</taxon>
        <taxon>Metazoa</taxon>
        <taxon>Ecdysozoa</taxon>
        <taxon>Nematoda</taxon>
        <taxon>Chromadorea</taxon>
        <taxon>Rhabditida</taxon>
        <taxon>Tylenchina</taxon>
        <taxon>Tylenchomorpha</taxon>
        <taxon>Sphaerularioidea</taxon>
        <taxon>Anguinidae</taxon>
        <taxon>Anguininae</taxon>
        <taxon>Ditylenchus</taxon>
    </lineage>
</organism>
<keyword evidence="2" id="KW-1185">Reference proteome</keyword>
<proteinExistence type="predicted"/>
<dbReference type="WBParaSite" id="jg18075">
    <property type="protein sequence ID" value="jg18075"/>
    <property type="gene ID" value="jg18075"/>
</dbReference>
<feature type="transmembrane region" description="Helical" evidence="1">
    <location>
        <begin position="142"/>
        <end position="164"/>
    </location>
</feature>
<name>A0A915DCU2_9BILA</name>
<accession>A0A915DCU2</accession>